<dbReference type="Gene3D" id="3.90.1300.10">
    <property type="entry name" value="Amidase signature (AS) domain"/>
    <property type="match status" value="1"/>
</dbReference>
<reference evidence="4 5" key="1">
    <citation type="journal article" date="2018" name="PLoS Genet.">
        <title>Population sequencing reveals clonal diversity and ancestral inbreeding in the grapevine cultivar Chardonnay.</title>
        <authorList>
            <person name="Roach M.J."/>
            <person name="Johnson D.L."/>
            <person name="Bohlmann J."/>
            <person name="van Vuuren H.J."/>
            <person name="Jones S.J."/>
            <person name="Pretorius I.S."/>
            <person name="Schmidt S.A."/>
            <person name="Borneman A.R."/>
        </authorList>
    </citation>
    <scope>NUCLEOTIDE SEQUENCE [LARGE SCALE GENOMIC DNA]</scope>
    <source>
        <strain evidence="5">cv. Chardonnay</strain>
        <tissue evidence="4">Leaf</tissue>
    </source>
</reference>
<evidence type="ECO:0000313" key="5">
    <source>
        <dbReference type="Proteomes" id="UP000288805"/>
    </source>
</evidence>
<dbReference type="Pfam" id="PF13966">
    <property type="entry name" value="zf-RVT"/>
    <property type="match status" value="1"/>
</dbReference>
<protein>
    <submittedName>
        <fullName evidence="4">Amidase 1</fullName>
    </submittedName>
</protein>
<evidence type="ECO:0000259" key="3">
    <source>
        <dbReference type="Pfam" id="PF13966"/>
    </source>
</evidence>
<dbReference type="PANTHER" id="PTHR46310:SF5">
    <property type="entry name" value="OUTER ENVELOPE PROTEIN 64, CHLOROPLASTIC"/>
    <property type="match status" value="1"/>
</dbReference>
<comment type="caution">
    <text evidence="4">The sequence shown here is derived from an EMBL/GenBank/DDBJ whole genome shotgun (WGS) entry which is preliminary data.</text>
</comment>
<evidence type="ECO:0000259" key="2">
    <source>
        <dbReference type="Pfam" id="PF01425"/>
    </source>
</evidence>
<evidence type="ECO:0000256" key="1">
    <source>
        <dbReference type="SAM" id="Phobius"/>
    </source>
</evidence>
<dbReference type="InterPro" id="IPR023631">
    <property type="entry name" value="Amidase_dom"/>
</dbReference>
<dbReference type="PANTHER" id="PTHR46310">
    <property type="entry name" value="AMIDASE 1"/>
    <property type="match status" value="1"/>
</dbReference>
<keyword evidence="1" id="KW-0472">Membrane</keyword>
<feature type="domain" description="Amidase" evidence="2">
    <location>
        <begin position="204"/>
        <end position="245"/>
    </location>
</feature>
<dbReference type="SUPFAM" id="SSF75304">
    <property type="entry name" value="Amidase signature (AS) enzymes"/>
    <property type="match status" value="1"/>
</dbReference>
<dbReference type="AlphaFoldDB" id="A0A438KA66"/>
<dbReference type="InterPro" id="IPR026960">
    <property type="entry name" value="RVT-Znf"/>
</dbReference>
<dbReference type="InterPro" id="IPR036928">
    <property type="entry name" value="AS_sf"/>
</dbReference>
<accession>A0A438KA66</accession>
<gene>
    <name evidence="4" type="primary">AMI1_1</name>
    <name evidence="4" type="ORF">CK203_004262</name>
</gene>
<dbReference type="Proteomes" id="UP000288805">
    <property type="component" value="Unassembled WGS sequence"/>
</dbReference>
<organism evidence="4 5">
    <name type="scientific">Vitis vinifera</name>
    <name type="common">Grape</name>
    <dbReference type="NCBI Taxonomy" id="29760"/>
    <lineage>
        <taxon>Eukaryota</taxon>
        <taxon>Viridiplantae</taxon>
        <taxon>Streptophyta</taxon>
        <taxon>Embryophyta</taxon>
        <taxon>Tracheophyta</taxon>
        <taxon>Spermatophyta</taxon>
        <taxon>Magnoliopsida</taxon>
        <taxon>eudicotyledons</taxon>
        <taxon>Gunneridae</taxon>
        <taxon>Pentapetalae</taxon>
        <taxon>rosids</taxon>
        <taxon>Vitales</taxon>
        <taxon>Vitaceae</taxon>
        <taxon>Viteae</taxon>
        <taxon>Vitis</taxon>
    </lineage>
</organism>
<sequence length="668" mass="74449">MASSSANLWVLLGLGLAGVLLMTRKLKKTIREDFGAFVQRLQLLPPPQPAPPKLLIPSPTSPSPSQTCSTYSDPCWAVKNLVWEMQEAHHNSASVLHIPLARAVKFVPCGLGRLSVWCDCRFDIEGYVTGFGNPDWARTHDTASRTSPVVSALVEGGATCTGKTVVDEMAYRFVVASLSSLIGLSSMLNDVAYLFLYFPKFQCINGENKHYGTPTNPAAPSRIPGGSSSGAAVAVAANFVDFSLGRSCIYFQFSTLVNGSPFDFFQSSRGLRQGDPLSPYLFVIAMEVFSCLLRRAISGGYLFGWRMRGLRINLEKSELIPVGKVYNVEDLALEVGCKVGGLLFRYLGLPLGAPFKSVAVWDGVEERFRKSMSIYFMSIFCMLGQVRLRLEKIQRNFSRVVELLCRNCILLGGTRGIDGLPMKERSFGSKSSVKSMVKRMRGGAPAKLAYQGGNGQRVRFWMDKWCGDEPLCESFPSLFTISSYKEAWVADVWNLDGDGDGWTPLFSRAFNDWELELVEHFLEKIQAFKVHRDAEDRVIWTISRYGTFSVKSLYSILGPEVSPLFPSGSIWKSSVPPKVAFFAWEASWGKVLNLDQLQRREHFLVNRCFLCLSKVEMIDHLLLHSAKTQVLWNHLFSLFGVSWILSCSIKETLLGWHGSFVGKARKKA</sequence>
<keyword evidence="1" id="KW-1133">Transmembrane helix</keyword>
<feature type="domain" description="Reverse transcriptase zinc-binding" evidence="3">
    <location>
        <begin position="548"/>
        <end position="632"/>
    </location>
</feature>
<dbReference type="Pfam" id="PF01425">
    <property type="entry name" value="Amidase"/>
    <property type="match status" value="1"/>
</dbReference>
<evidence type="ECO:0000313" key="4">
    <source>
        <dbReference type="EMBL" id="RVX18092.1"/>
    </source>
</evidence>
<proteinExistence type="predicted"/>
<name>A0A438KA66_VITVI</name>
<feature type="transmembrane region" description="Helical" evidence="1">
    <location>
        <begin position="6"/>
        <end position="23"/>
    </location>
</feature>
<keyword evidence="1" id="KW-0812">Transmembrane</keyword>
<dbReference type="EMBL" id="QGNW01000012">
    <property type="protein sequence ID" value="RVX18092.1"/>
    <property type="molecule type" value="Genomic_DNA"/>
</dbReference>